<evidence type="ECO:0000256" key="2">
    <source>
        <dbReference type="SAM" id="Phobius"/>
    </source>
</evidence>
<feature type="region of interest" description="Disordered" evidence="1">
    <location>
        <begin position="485"/>
        <end position="505"/>
    </location>
</feature>
<sequence>MATNNELSFVDTQISSAPEGASPFAYAANYVSHFLLTKPDWYFKQIIVAGVLNGVSFILTLVSFVIVARRRKTANEVGSLWFFRTHYGHPSHIPYLMPNPLTMFLVWNFIFSLLMQPYTWLNYFAWKYPSRAVTSKVYFWYGFVFIFDGAGMWMSAFGTLYATLLPRVLFSSERKISIMLHPIFLNFMCFGMPALLTITQTITASLSQAAWSQTVNLQFDLVDNLWTLSSQWLASDGTSVDASLRQRVSQDGNNLLKAMVKSRSAFSINAGAAAAWYFLCMILFSPTAVWLLITLKRAAEQLSQNSRSASGQRPPSPGPNAASGQQQQGPAPVKSGEQFGQKRAIRRAYVTAALQFITTFLCLVVAVGLFMWVALDFDRVSTNPVAHAVAIILSDSILPVIGIIINILIIIRMTGKAEKTGSHPSNSQGSRHTHFRSLSNAPAVAGPLSSSSRPGFKSEKPIPLRIISTYQVTSDAELGMPYKAPLSENGAHSDESLGYHKNNQL</sequence>
<dbReference type="AlphaFoldDB" id="A0A074S6H8"/>
<dbReference type="EMBL" id="AZST01001598">
    <property type="protein sequence ID" value="KEP45657.1"/>
    <property type="molecule type" value="Genomic_DNA"/>
</dbReference>
<dbReference type="OrthoDB" id="3261231at2759"/>
<dbReference type="Proteomes" id="UP000027456">
    <property type="component" value="Unassembled WGS sequence"/>
</dbReference>
<evidence type="ECO:0000313" key="4">
    <source>
        <dbReference type="Proteomes" id="UP000027456"/>
    </source>
</evidence>
<accession>A0A074S6H8</accession>
<reference evidence="3 4" key="1">
    <citation type="submission" date="2013-12" db="EMBL/GenBank/DDBJ databases">
        <authorList>
            <person name="Cubeta M."/>
            <person name="Pakala S."/>
            <person name="Fedorova N."/>
            <person name="Thomas E."/>
            <person name="Dean R."/>
            <person name="Jabaji S."/>
            <person name="Neate S."/>
            <person name="Toda T."/>
            <person name="Tavantzis S."/>
            <person name="Vilgalys R."/>
            <person name="Bharathan N."/>
            <person name="Pakala S."/>
            <person name="Losada L.S."/>
            <person name="Zafar N."/>
            <person name="Nierman W."/>
        </authorList>
    </citation>
    <scope>NUCLEOTIDE SEQUENCE [LARGE SCALE GENOMIC DNA]</scope>
    <source>
        <strain evidence="3 4">123E</strain>
    </source>
</reference>
<organism evidence="3 4">
    <name type="scientific">Rhizoctonia solani 123E</name>
    <dbReference type="NCBI Taxonomy" id="1423351"/>
    <lineage>
        <taxon>Eukaryota</taxon>
        <taxon>Fungi</taxon>
        <taxon>Dikarya</taxon>
        <taxon>Basidiomycota</taxon>
        <taxon>Agaricomycotina</taxon>
        <taxon>Agaricomycetes</taxon>
        <taxon>Cantharellales</taxon>
        <taxon>Ceratobasidiaceae</taxon>
        <taxon>Rhizoctonia</taxon>
    </lineage>
</organism>
<comment type="caution">
    <text evidence="3">The sequence shown here is derived from an EMBL/GenBank/DDBJ whole genome shotgun (WGS) entry which is preliminary data.</text>
</comment>
<evidence type="ECO:0000256" key="1">
    <source>
        <dbReference type="SAM" id="MobiDB-lite"/>
    </source>
</evidence>
<dbReference type="HOGENOM" id="CLU_541992_0_0_1"/>
<feature type="region of interest" description="Disordered" evidence="1">
    <location>
        <begin position="304"/>
        <end position="339"/>
    </location>
</feature>
<feature type="transmembrane region" description="Helical" evidence="2">
    <location>
        <begin position="385"/>
        <end position="411"/>
    </location>
</feature>
<feature type="compositionally biased region" description="Polar residues" evidence="1">
    <location>
        <begin position="304"/>
        <end position="313"/>
    </location>
</feature>
<evidence type="ECO:0000313" key="3">
    <source>
        <dbReference type="EMBL" id="KEP45657.1"/>
    </source>
</evidence>
<keyword evidence="2" id="KW-1133">Transmembrane helix</keyword>
<feature type="transmembrane region" description="Helical" evidence="2">
    <location>
        <begin position="348"/>
        <end position="373"/>
    </location>
</feature>
<feature type="transmembrane region" description="Helical" evidence="2">
    <location>
        <begin position="274"/>
        <end position="293"/>
    </location>
</feature>
<feature type="transmembrane region" description="Helical" evidence="2">
    <location>
        <begin position="46"/>
        <end position="68"/>
    </location>
</feature>
<feature type="transmembrane region" description="Helical" evidence="2">
    <location>
        <begin position="101"/>
        <end position="118"/>
    </location>
</feature>
<protein>
    <submittedName>
        <fullName evidence="3">Putative transmembrane protein</fullName>
    </submittedName>
</protein>
<name>A0A074S6H8_9AGAM</name>
<proteinExistence type="predicted"/>
<feature type="transmembrane region" description="Helical" evidence="2">
    <location>
        <begin position="183"/>
        <end position="202"/>
    </location>
</feature>
<gene>
    <name evidence="3" type="ORF">V565_252020</name>
</gene>
<keyword evidence="4" id="KW-1185">Reference proteome</keyword>
<feature type="compositionally biased region" description="Low complexity" evidence="1">
    <location>
        <begin position="319"/>
        <end position="332"/>
    </location>
</feature>
<keyword evidence="2 3" id="KW-0812">Transmembrane</keyword>
<feature type="transmembrane region" description="Helical" evidence="2">
    <location>
        <begin position="138"/>
        <end position="162"/>
    </location>
</feature>
<keyword evidence="2" id="KW-0472">Membrane</keyword>